<dbReference type="Proteomes" id="UP000182589">
    <property type="component" value="Unassembled WGS sequence"/>
</dbReference>
<dbReference type="EMBL" id="FNOJ01000025">
    <property type="protein sequence ID" value="SDW97122.1"/>
    <property type="molecule type" value="Genomic_DNA"/>
</dbReference>
<reference evidence="2" key="1">
    <citation type="submission" date="2016-10" db="EMBL/GenBank/DDBJ databases">
        <authorList>
            <person name="Varghese N."/>
        </authorList>
    </citation>
    <scope>NUCLEOTIDE SEQUENCE [LARGE SCALE GENOMIC DNA]</scope>
    <source>
        <strain evidence="2">DSM 12489</strain>
    </source>
</reference>
<evidence type="ECO:0000313" key="2">
    <source>
        <dbReference type="Proteomes" id="UP000182589"/>
    </source>
</evidence>
<dbReference type="AlphaFoldDB" id="A0A1H2XVZ1"/>
<gene>
    <name evidence="1" type="ORF">SAMN04489725_1253</name>
</gene>
<protein>
    <submittedName>
        <fullName evidence="1">Uncharacterized protein</fullName>
    </submittedName>
</protein>
<sequence>MYALVMGVASSVIPLLSTIQTPTPNQASVVNEELGIIRSIDSQLEKQNATSDLANQQNYLLSLQEESQSPQFQKQLTQSWLSSHGYSTEALNTSNPNGISIPVGSINVVTTYSAGTNIYWDDTTSKWAADLSIAYTIADDIASYWMGTVGGIVNNVANLVMVPLTASQPVSSQLYHTYSYGYKNVYVYTGGSWWLALTLEDREWYRHAVVSYVPQGSTAAFGTVYNYVPSNGYGPFHVDYSYYWNDQSEMDQIAEQDYQEGIYRVYSWT</sequence>
<evidence type="ECO:0000313" key="1">
    <source>
        <dbReference type="EMBL" id="SDW97122.1"/>
    </source>
</evidence>
<accession>A0A1H2XVZ1</accession>
<dbReference type="RefSeq" id="WP_143027547.1">
    <property type="nucleotide sequence ID" value="NZ_FNOJ01000025.1"/>
</dbReference>
<name>A0A1H2XVZ1_9BACL</name>
<keyword evidence="2" id="KW-1185">Reference proteome</keyword>
<proteinExistence type="predicted"/>
<dbReference type="STRING" id="89784.SAMN04489725_1253"/>
<organism evidence="1 2">
    <name type="scientific">Alicyclobacillus hesperidum</name>
    <dbReference type="NCBI Taxonomy" id="89784"/>
    <lineage>
        <taxon>Bacteria</taxon>
        <taxon>Bacillati</taxon>
        <taxon>Bacillota</taxon>
        <taxon>Bacilli</taxon>
        <taxon>Bacillales</taxon>
        <taxon>Alicyclobacillaceae</taxon>
        <taxon>Alicyclobacillus</taxon>
    </lineage>
</organism>